<feature type="transmembrane region" description="Helical" evidence="9">
    <location>
        <begin position="50"/>
        <end position="71"/>
    </location>
</feature>
<comment type="similarity">
    <text evidence="2 8">Belongs to the nucleobase:cation symporter-2 (NCS2) (TC 2.A.40) family. Azg-like subfamily.</text>
</comment>
<feature type="transmembrane region" description="Helical" evidence="9">
    <location>
        <begin position="171"/>
        <end position="190"/>
    </location>
</feature>
<evidence type="ECO:0000256" key="5">
    <source>
        <dbReference type="ARBA" id="ARBA00022692"/>
    </source>
</evidence>
<evidence type="ECO:0000256" key="4">
    <source>
        <dbReference type="ARBA" id="ARBA00022475"/>
    </source>
</evidence>
<dbReference type="AlphaFoldDB" id="A0AA92ERH3"/>
<gene>
    <name evidence="10" type="ORF">D3795_02045</name>
</gene>
<dbReference type="InterPro" id="IPR045018">
    <property type="entry name" value="Azg-like"/>
</dbReference>
<dbReference type="InterPro" id="IPR026033">
    <property type="entry name" value="Azg-like_bact_archaea"/>
</dbReference>
<evidence type="ECO:0000256" key="9">
    <source>
        <dbReference type="SAM" id="Phobius"/>
    </source>
</evidence>
<evidence type="ECO:0000256" key="1">
    <source>
        <dbReference type="ARBA" id="ARBA00004651"/>
    </source>
</evidence>
<evidence type="ECO:0000256" key="8">
    <source>
        <dbReference type="PIRNR" id="PIRNR005353"/>
    </source>
</evidence>
<evidence type="ECO:0000256" key="2">
    <source>
        <dbReference type="ARBA" id="ARBA00005697"/>
    </source>
</evidence>
<dbReference type="InterPro" id="IPR006043">
    <property type="entry name" value="NCS2"/>
</dbReference>
<dbReference type="PIRSF" id="PIRSF005353">
    <property type="entry name" value="PbuG"/>
    <property type="match status" value="1"/>
</dbReference>
<dbReference type="EMBL" id="CP032551">
    <property type="protein sequence ID" value="QGT95021.1"/>
    <property type="molecule type" value="Genomic_DNA"/>
</dbReference>
<feature type="transmembrane region" description="Helical" evidence="9">
    <location>
        <begin position="321"/>
        <end position="339"/>
    </location>
</feature>
<feature type="transmembrane region" description="Helical" evidence="9">
    <location>
        <begin position="414"/>
        <end position="432"/>
    </location>
</feature>
<feature type="transmembrane region" description="Helical" evidence="9">
    <location>
        <begin position="103"/>
        <end position="120"/>
    </location>
</feature>
<feature type="transmembrane region" description="Helical" evidence="9">
    <location>
        <begin position="78"/>
        <end position="97"/>
    </location>
</feature>
<feature type="transmembrane region" description="Helical" evidence="9">
    <location>
        <begin position="375"/>
        <end position="402"/>
    </location>
</feature>
<evidence type="ECO:0000313" key="11">
    <source>
        <dbReference type="Proteomes" id="UP000427820"/>
    </source>
</evidence>
<name>A0AA92ERH3_9GAMM</name>
<evidence type="ECO:0000256" key="3">
    <source>
        <dbReference type="ARBA" id="ARBA00022448"/>
    </source>
</evidence>
<evidence type="ECO:0000256" key="6">
    <source>
        <dbReference type="ARBA" id="ARBA00022989"/>
    </source>
</evidence>
<dbReference type="KEGG" id="panm:D3795_02045"/>
<evidence type="ECO:0000256" key="7">
    <source>
        <dbReference type="ARBA" id="ARBA00023136"/>
    </source>
</evidence>
<proteinExistence type="inferred from homology"/>
<organism evidence="10 11">
    <name type="scientific">Pseudidiomarina andamanensis</name>
    <dbReference type="NCBI Taxonomy" id="1940690"/>
    <lineage>
        <taxon>Bacteria</taxon>
        <taxon>Pseudomonadati</taxon>
        <taxon>Pseudomonadota</taxon>
        <taxon>Gammaproteobacteria</taxon>
        <taxon>Alteromonadales</taxon>
        <taxon>Idiomarinaceae</taxon>
        <taxon>Pseudidiomarina</taxon>
    </lineage>
</organism>
<comment type="subcellular location">
    <subcellularLocation>
        <location evidence="1 8">Cell membrane</location>
        <topology evidence="1 8">Multi-pass membrane protein</topology>
    </subcellularLocation>
</comment>
<sequence>MQALLERLFQIKAQGSTVKREIVAGITTFLTMAYIIFVNPSMLSEAGMDYGAVFVATCLAAAIGCLVMGLWANYPVALAPGMGLNAFFTYSVVLGMGYTWQTALGAVFFSGILFFLLSALRVRSWIINAIPVTLRLAIAAGIGAFLALIGLKNANIIVANNATLVSLGDMSQLSVLLAGAGFFLIIGMVARGIQGAALISILLVTLAGFLLGDVQYNGIVAAPPSLAPTFMQMDIAAAFDVGMLSVIFAFLFVDLFDTSGTLMAVAQRAGLSKPDGSLPRLERALMADSTATIAGAALGTSTTTSYVESASGVASGGKTGLTAVVVGLLFILAIFFAPLAGMVPAYATAGAIIYVSVLMLFTLRSVDWDDITEAAPVAVVLLMTPLTFSIADGIALGFISYVVVKALGGKIRELNWSVAVLAALFVAKFIWLG</sequence>
<dbReference type="PANTHER" id="PTHR43337">
    <property type="entry name" value="XANTHINE/URACIL PERMEASE C887.17-RELATED"/>
    <property type="match status" value="1"/>
</dbReference>
<dbReference type="Pfam" id="PF00860">
    <property type="entry name" value="Xan_ur_permease"/>
    <property type="match status" value="1"/>
</dbReference>
<feature type="transmembrane region" description="Helical" evidence="9">
    <location>
        <begin position="345"/>
        <end position="363"/>
    </location>
</feature>
<keyword evidence="11" id="KW-1185">Reference proteome</keyword>
<keyword evidence="5 8" id="KW-0812">Transmembrane</keyword>
<dbReference type="Proteomes" id="UP000427820">
    <property type="component" value="Chromosome"/>
</dbReference>
<dbReference type="GO" id="GO:0015207">
    <property type="term" value="F:adenine transmembrane transporter activity"/>
    <property type="evidence" value="ECO:0007669"/>
    <property type="project" value="TreeGrafter"/>
</dbReference>
<keyword evidence="3 8" id="KW-0813">Transport</keyword>
<feature type="transmembrane region" description="Helical" evidence="9">
    <location>
        <begin position="197"/>
        <end position="215"/>
    </location>
</feature>
<dbReference type="RefSeq" id="WP_156265928.1">
    <property type="nucleotide sequence ID" value="NZ_CP032551.1"/>
</dbReference>
<keyword evidence="4 8" id="KW-1003">Cell membrane</keyword>
<feature type="transmembrane region" description="Helical" evidence="9">
    <location>
        <begin position="132"/>
        <end position="151"/>
    </location>
</feature>
<evidence type="ECO:0000313" key="10">
    <source>
        <dbReference type="EMBL" id="QGT95021.1"/>
    </source>
</evidence>
<protein>
    <submittedName>
        <fullName evidence="10">NCS2 family permease</fullName>
    </submittedName>
</protein>
<dbReference type="PANTHER" id="PTHR43337:SF1">
    <property type="entry name" value="XANTHINE_URACIL PERMEASE C887.17-RELATED"/>
    <property type="match status" value="1"/>
</dbReference>
<feature type="transmembrane region" description="Helical" evidence="9">
    <location>
        <begin position="21"/>
        <end position="38"/>
    </location>
</feature>
<feature type="transmembrane region" description="Helical" evidence="9">
    <location>
        <begin position="235"/>
        <end position="253"/>
    </location>
</feature>
<reference evidence="10 11" key="1">
    <citation type="submission" date="2018-09" db="EMBL/GenBank/DDBJ databases">
        <title>Whole genome sequencing of Idiomarina andamanensis W-5T (LMG 29773T= JCM 31645T).</title>
        <authorList>
            <person name="Das S.K."/>
        </authorList>
    </citation>
    <scope>NUCLEOTIDE SEQUENCE [LARGE SCALE GENOMIC DNA]</scope>
    <source>
        <strain evidence="10 11">W-5T</strain>
    </source>
</reference>
<dbReference type="GO" id="GO:0005886">
    <property type="term" value="C:plasma membrane"/>
    <property type="evidence" value="ECO:0007669"/>
    <property type="project" value="UniProtKB-SubCell"/>
</dbReference>
<accession>A0AA92ERH3</accession>
<keyword evidence="7 8" id="KW-0472">Membrane</keyword>
<keyword evidence="6 8" id="KW-1133">Transmembrane helix</keyword>